<dbReference type="InterPro" id="IPR048130">
    <property type="entry name" value="T6SS_ExIF-like"/>
</dbReference>
<dbReference type="Proteomes" id="UP000444318">
    <property type="component" value="Unassembled WGS sequence"/>
</dbReference>
<evidence type="ECO:0000313" key="3">
    <source>
        <dbReference type="Proteomes" id="UP000444318"/>
    </source>
</evidence>
<evidence type="ECO:0000313" key="2">
    <source>
        <dbReference type="EMBL" id="MQA22813.1"/>
    </source>
</evidence>
<reference evidence="2 3" key="1">
    <citation type="submission" date="2019-10" db="EMBL/GenBank/DDBJ databases">
        <title>Two novel species isolated from a subtropical stream in China.</title>
        <authorList>
            <person name="Lu H."/>
        </authorList>
    </citation>
    <scope>NUCLEOTIDE SEQUENCE [LARGE SCALE GENOMIC DNA]</scope>
    <source>
        <strain evidence="2 3">FT103W</strain>
    </source>
</reference>
<sequence length="248" mass="27988">MTDFLPHPAPLGLIKLTGKISDYKVVRESASFVFTKNDQSKLGVVAIAASLVGMGGQAISMASNTTSMEENADHIQFKLNDKILKGWLWRSPFRDGDEVEVAAEWQTDHYEIFGVTRPNDKTIALYPHCSRSISLHIKNAIKWWLIISIGLQIGISILFGTNGWQELRDFWVGAIDQGGGWFVAGITVFIAIAIWSMTKQWMPFAKLAEKVFTTLDLPNPRNIDLVKSSRNQRKNQDNVEFGSMYFRY</sequence>
<evidence type="ECO:0000256" key="1">
    <source>
        <dbReference type="SAM" id="Phobius"/>
    </source>
</evidence>
<accession>A0A843SKV7</accession>
<name>A0A843SKV7_9BURK</name>
<organism evidence="2 3">
    <name type="scientific">Rugamonas rivuli</name>
    <dbReference type="NCBI Taxonomy" id="2743358"/>
    <lineage>
        <taxon>Bacteria</taxon>
        <taxon>Pseudomonadati</taxon>
        <taxon>Pseudomonadota</taxon>
        <taxon>Betaproteobacteria</taxon>
        <taxon>Burkholderiales</taxon>
        <taxon>Oxalobacteraceae</taxon>
        <taxon>Telluria group</taxon>
        <taxon>Rugamonas</taxon>
    </lineage>
</organism>
<protein>
    <submittedName>
        <fullName evidence="2">Uncharacterized protein</fullName>
    </submittedName>
</protein>
<proteinExistence type="predicted"/>
<keyword evidence="3" id="KW-1185">Reference proteome</keyword>
<comment type="caution">
    <text evidence="2">The sequence shown here is derived from an EMBL/GenBank/DDBJ whole genome shotgun (WGS) entry which is preliminary data.</text>
</comment>
<dbReference type="RefSeq" id="WP_152808256.1">
    <property type="nucleotide sequence ID" value="NZ_WHUF01000007.1"/>
</dbReference>
<feature type="transmembrane region" description="Helical" evidence="1">
    <location>
        <begin position="179"/>
        <end position="197"/>
    </location>
</feature>
<dbReference type="AlphaFoldDB" id="A0A843SKV7"/>
<keyword evidence="1" id="KW-0472">Membrane</keyword>
<feature type="transmembrane region" description="Helical" evidence="1">
    <location>
        <begin position="140"/>
        <end position="159"/>
    </location>
</feature>
<keyword evidence="1" id="KW-1133">Transmembrane helix</keyword>
<keyword evidence="1" id="KW-0812">Transmembrane</keyword>
<dbReference type="EMBL" id="WHUF01000007">
    <property type="protein sequence ID" value="MQA22813.1"/>
    <property type="molecule type" value="Genomic_DNA"/>
</dbReference>
<dbReference type="NCBIfam" id="NF041560">
    <property type="entry name" value="T6SS_Burk_ExIF"/>
    <property type="match status" value="1"/>
</dbReference>
<gene>
    <name evidence="2" type="ORF">GEV01_25150</name>
</gene>